<dbReference type="PANTHER" id="PTHR30244:SF36">
    <property type="entry name" value="3-OXO-GLUCOSE-6-PHOSPHATE:GLUTAMATE AMINOTRANSFERASE"/>
    <property type="match status" value="1"/>
</dbReference>
<dbReference type="EMBL" id="FXAZ01000001">
    <property type="protein sequence ID" value="SMG21148.1"/>
    <property type="molecule type" value="Genomic_DNA"/>
</dbReference>
<keyword evidence="1 4" id="KW-0663">Pyridoxal phosphate</keyword>
<sequence length="377" mass="42227">MSVPFFSTTHSFTKQWPLIEEKLDRVIDTGQFTNGPMVKELERAIEVFTGAKHAIAVGNATDALIIMLHAAGIGEGDEVLVPSFTFFASASSIAHVGAVPVFCDIDPITYSIQPEEIERKLTSRTKAIMPVHLFTQMADMDQIRKIADKHQLLILEDSAEAISMFNDGLHAGLVGDAGVISFFPTKTLGAIGDAGMILTNNDWIAKQARRLRLHGQDEGIPYIHHLVGYNSRMDDIQAAVLLVRLQCLQGEIAKRAYLAACYDRELQKLVQVQTPRIKERTDTANPVYYVYLIEVEHRDDLVAFLAEHEIGTETYYPIALHTQPSFKELRYEEGSMPNAERACTRTVGLPLYPDMTEADVAEVCQVIEQFFEREDKR</sequence>
<dbReference type="GO" id="GO:0000271">
    <property type="term" value="P:polysaccharide biosynthetic process"/>
    <property type="evidence" value="ECO:0007669"/>
    <property type="project" value="TreeGrafter"/>
</dbReference>
<evidence type="ECO:0000313" key="7">
    <source>
        <dbReference type="Proteomes" id="UP000193834"/>
    </source>
</evidence>
<dbReference type="OrthoDB" id="9810913at2"/>
<proteinExistence type="inferred from homology"/>
<evidence type="ECO:0000256" key="4">
    <source>
        <dbReference type="PIRSR" id="PIRSR000390-2"/>
    </source>
</evidence>
<evidence type="ECO:0000313" key="6">
    <source>
        <dbReference type="EMBL" id="SMG21148.1"/>
    </source>
</evidence>
<dbReference type="SUPFAM" id="SSF53383">
    <property type="entry name" value="PLP-dependent transferases"/>
    <property type="match status" value="1"/>
</dbReference>
<dbReference type="AlphaFoldDB" id="A0A1X7J1U6"/>
<accession>A0A1X7J1U6</accession>
<dbReference type="GO" id="GO:0030170">
    <property type="term" value="F:pyridoxal phosphate binding"/>
    <property type="evidence" value="ECO:0007669"/>
    <property type="project" value="TreeGrafter"/>
</dbReference>
<dbReference type="Pfam" id="PF01041">
    <property type="entry name" value="DegT_DnrJ_EryC1"/>
    <property type="match status" value="1"/>
</dbReference>
<evidence type="ECO:0000256" key="3">
    <source>
        <dbReference type="PIRSR" id="PIRSR000390-1"/>
    </source>
</evidence>
<feature type="active site" description="Proton acceptor" evidence="3">
    <location>
        <position position="186"/>
    </location>
</feature>
<dbReference type="GO" id="GO:0008483">
    <property type="term" value="F:transaminase activity"/>
    <property type="evidence" value="ECO:0007669"/>
    <property type="project" value="TreeGrafter"/>
</dbReference>
<evidence type="ECO:0000256" key="5">
    <source>
        <dbReference type="RuleBase" id="RU004508"/>
    </source>
</evidence>
<organism evidence="6 7">
    <name type="scientific">Paenibacillus aquistagni</name>
    <dbReference type="NCBI Taxonomy" id="1852522"/>
    <lineage>
        <taxon>Bacteria</taxon>
        <taxon>Bacillati</taxon>
        <taxon>Bacillota</taxon>
        <taxon>Bacilli</taxon>
        <taxon>Bacillales</taxon>
        <taxon>Paenibacillaceae</taxon>
        <taxon>Paenibacillus</taxon>
    </lineage>
</organism>
<keyword evidence="7" id="KW-1185">Reference proteome</keyword>
<dbReference type="Proteomes" id="UP000193834">
    <property type="component" value="Unassembled WGS sequence"/>
</dbReference>
<dbReference type="Gene3D" id="3.40.640.10">
    <property type="entry name" value="Type I PLP-dependent aspartate aminotransferase-like (Major domain)"/>
    <property type="match status" value="1"/>
</dbReference>
<dbReference type="CDD" id="cd00616">
    <property type="entry name" value="AHBA_syn"/>
    <property type="match status" value="1"/>
</dbReference>
<name>A0A1X7J1U6_9BACL</name>
<feature type="modified residue" description="N6-(pyridoxal phosphate)lysine" evidence="4">
    <location>
        <position position="186"/>
    </location>
</feature>
<comment type="similarity">
    <text evidence="2 5">Belongs to the DegT/DnrJ/EryC1 family.</text>
</comment>
<dbReference type="PANTHER" id="PTHR30244">
    <property type="entry name" value="TRANSAMINASE"/>
    <property type="match status" value="1"/>
</dbReference>
<reference evidence="6 7" key="1">
    <citation type="submission" date="2017-04" db="EMBL/GenBank/DDBJ databases">
        <authorList>
            <person name="Afonso C.L."/>
            <person name="Miller P.J."/>
            <person name="Scott M.A."/>
            <person name="Spackman E."/>
            <person name="Goraichik I."/>
            <person name="Dimitrov K.M."/>
            <person name="Suarez D.L."/>
            <person name="Swayne D.E."/>
        </authorList>
    </citation>
    <scope>NUCLEOTIDE SEQUENCE [LARGE SCALE GENOMIC DNA]</scope>
    <source>
        <strain evidence="6 7">11</strain>
    </source>
</reference>
<dbReference type="InterPro" id="IPR015422">
    <property type="entry name" value="PyrdxlP-dep_Trfase_small"/>
</dbReference>
<dbReference type="InterPro" id="IPR015421">
    <property type="entry name" value="PyrdxlP-dep_Trfase_major"/>
</dbReference>
<dbReference type="RefSeq" id="WP_085493270.1">
    <property type="nucleotide sequence ID" value="NZ_FXAZ01000001.1"/>
</dbReference>
<evidence type="ECO:0000256" key="1">
    <source>
        <dbReference type="ARBA" id="ARBA00022898"/>
    </source>
</evidence>
<dbReference type="InterPro" id="IPR000653">
    <property type="entry name" value="DegT/StrS_aminotransferase"/>
</dbReference>
<dbReference type="STRING" id="1852522.SAMN06295960_1087"/>
<dbReference type="PIRSF" id="PIRSF000390">
    <property type="entry name" value="PLP_StrS"/>
    <property type="match status" value="1"/>
</dbReference>
<protein>
    <submittedName>
        <fullName evidence="6">dTDP-4-amino-4,6-dideoxygalactose transaminase</fullName>
    </submittedName>
</protein>
<dbReference type="InterPro" id="IPR015424">
    <property type="entry name" value="PyrdxlP-dep_Trfase"/>
</dbReference>
<evidence type="ECO:0000256" key="2">
    <source>
        <dbReference type="ARBA" id="ARBA00037999"/>
    </source>
</evidence>
<gene>
    <name evidence="6" type="ORF">SAMN06295960_1087</name>
</gene>
<dbReference type="Gene3D" id="3.90.1150.10">
    <property type="entry name" value="Aspartate Aminotransferase, domain 1"/>
    <property type="match status" value="1"/>
</dbReference>